<dbReference type="PRINTS" id="PR00364">
    <property type="entry name" value="DISEASERSIST"/>
</dbReference>
<evidence type="ECO:0000256" key="4">
    <source>
        <dbReference type="ARBA" id="ARBA00022821"/>
    </source>
</evidence>
<evidence type="ECO:0000256" key="5">
    <source>
        <dbReference type="ARBA" id="ARBA00022840"/>
    </source>
</evidence>
<dbReference type="PANTHER" id="PTHR36766">
    <property type="entry name" value="PLANT BROAD-SPECTRUM MILDEW RESISTANCE PROTEIN RPW8"/>
    <property type="match status" value="1"/>
</dbReference>
<gene>
    <name evidence="11" type="ORF">LTRI10_LOCUS33205</name>
</gene>
<dbReference type="FunFam" id="1.10.10.10:FF:000322">
    <property type="entry name" value="Probable disease resistance protein At1g63360"/>
    <property type="match status" value="1"/>
</dbReference>
<dbReference type="InterPro" id="IPR056789">
    <property type="entry name" value="LRR_R13L1-DRL21"/>
</dbReference>
<dbReference type="Pfam" id="PF23559">
    <property type="entry name" value="WHD_DRP"/>
    <property type="match status" value="1"/>
</dbReference>
<evidence type="ECO:0000256" key="2">
    <source>
        <dbReference type="ARBA" id="ARBA00022737"/>
    </source>
</evidence>
<dbReference type="Gene3D" id="3.40.50.300">
    <property type="entry name" value="P-loop containing nucleotide triphosphate hydrolases"/>
    <property type="match status" value="1"/>
</dbReference>
<keyword evidence="12" id="KW-1185">Reference proteome</keyword>
<dbReference type="GO" id="GO:0005524">
    <property type="term" value="F:ATP binding"/>
    <property type="evidence" value="ECO:0007669"/>
    <property type="project" value="UniProtKB-KW"/>
</dbReference>
<sequence>MTSISLFSVGKTILERLAPFLQSEAALQWNLRTELQKLNGTMASIQALLLDAEEQQEHSPQVKDWLQKLEILLLDAEDLLDDVATEALPEEMATGNRMAHKVKTLREQLEAIHDDNTKLSLTPRHEESGKMRKHTLTMSFIPDIFVGREDDVRYIKEFLFAKESSTNVAAVSIAGIGGMGKTSLAQLVYNDKDVVQEFDLRLWVCVSESFEVDAILQRIVDTVTGQKNPSFQRESLCNFVEEYFTREKYLLVLDDLCNLECRKWDFLGSILEGGASGSKILITTQFENYAIMMSRGSFRPPYVLHGLSSPQSWSLLRLVVAGGDQQLANEPLNTINVEEIQTEVMKNSVGVPFAVKTLATILYFKYPQTEWLSFLRSDKLLPAGHEDGILKNLKLNYDYLPSHLKRCFLLCSLFPKNYRIDVQVLIYKWIALGLVKSSPNGSEQSLYKLGLEYFMDLTCRSFFQEIKRDLLGNIDTCKMHDSVHDLAISMAGSTYTQLNDPENEITGDTCYISLNHDLWSPSEVASRLAKAKRCLRVFSVSPEKSAKWYQWGTTWDESSFETLVSNFASLRVLEFRNSGVEMLSHRLGELRHLRFLDLSFNDKIIRLPDSITMLGNLEVLDLFKCERFVELPKDLSKLVNLLILNCGYCLALTHMPAGLGELTRLESLPCFVVGKDSSVLDHIGGLDELKNLNNLRGTLQIENLARLRVRGTTTALSPPLMAFIIGGAAHLKGKIHLQTLSLRWDDGRHGKGIREKIQFLKGSEEDVHFDENLLESLRPHSGLKSFYVTGHKGRKLPSWICSLTQLVNLHLGWCNVQHDLHHLQGLPSLEKLYLGGLIHLEYMDDKDEGAGKKAASTPFFPSLKELELCQCPRLKGWRRKPLQFPKLSKLLIGHCFVLTSMPSFPTLDVELVLRSSGIQPLLDTLVMSSAGHIVPSTASCSSSSSSPSSSSEVETLQYPLSKLKKKLHISGIDDLPKEWLQGMQHLTSLQEIRIDNCLGLEETLNWHNISHVPNITIDGFLINQDGLSPWDEDHWNNFPRILQMISEEKAKKEGQAESSR</sequence>
<evidence type="ECO:0000313" key="12">
    <source>
        <dbReference type="Proteomes" id="UP001497516"/>
    </source>
</evidence>
<evidence type="ECO:0000259" key="9">
    <source>
        <dbReference type="Pfam" id="PF23559"/>
    </source>
</evidence>
<keyword evidence="3" id="KW-0547">Nucleotide-binding</keyword>
<dbReference type="GO" id="GO:0006952">
    <property type="term" value="P:defense response"/>
    <property type="evidence" value="ECO:0007669"/>
    <property type="project" value="UniProtKB-KW"/>
</dbReference>
<dbReference type="GO" id="GO:0051707">
    <property type="term" value="P:response to other organism"/>
    <property type="evidence" value="ECO:0007669"/>
    <property type="project" value="UniProtKB-ARBA"/>
</dbReference>
<feature type="coiled-coil region" evidence="6">
    <location>
        <begin position="35"/>
        <end position="86"/>
    </location>
</feature>
<accession>A0AAV2F339</accession>
<evidence type="ECO:0000259" key="10">
    <source>
        <dbReference type="Pfam" id="PF25019"/>
    </source>
</evidence>
<keyword evidence="5" id="KW-0067">ATP-binding</keyword>
<dbReference type="Gene3D" id="1.20.5.4130">
    <property type="match status" value="1"/>
</dbReference>
<reference evidence="11 12" key="1">
    <citation type="submission" date="2024-04" db="EMBL/GenBank/DDBJ databases">
        <authorList>
            <person name="Fracassetti M."/>
        </authorList>
    </citation>
    <scope>NUCLEOTIDE SEQUENCE [LARGE SCALE GENOMIC DNA]</scope>
</reference>
<dbReference type="InterPro" id="IPR041118">
    <property type="entry name" value="Rx_N"/>
</dbReference>
<keyword evidence="4" id="KW-0611">Plant defense</keyword>
<dbReference type="Proteomes" id="UP001497516">
    <property type="component" value="Chromosome 6"/>
</dbReference>
<dbReference type="Gene3D" id="3.80.10.10">
    <property type="entry name" value="Ribonuclease Inhibitor"/>
    <property type="match status" value="2"/>
</dbReference>
<protein>
    <submittedName>
        <fullName evidence="11">Uncharacterized protein</fullName>
    </submittedName>
</protein>
<feature type="domain" description="R13L1/DRL21-like LRR repeat region" evidence="10">
    <location>
        <begin position="686"/>
        <end position="836"/>
    </location>
</feature>
<dbReference type="Pfam" id="PF00931">
    <property type="entry name" value="NB-ARC"/>
    <property type="match status" value="1"/>
</dbReference>
<dbReference type="SUPFAM" id="SSF52540">
    <property type="entry name" value="P-loop containing nucleoside triphosphate hydrolases"/>
    <property type="match status" value="1"/>
</dbReference>
<keyword evidence="6" id="KW-0175">Coiled coil</keyword>
<dbReference type="EMBL" id="OZ034819">
    <property type="protein sequence ID" value="CAL1392569.1"/>
    <property type="molecule type" value="Genomic_DNA"/>
</dbReference>
<dbReference type="AlphaFoldDB" id="A0AAV2F339"/>
<dbReference type="GO" id="GO:0043531">
    <property type="term" value="F:ADP binding"/>
    <property type="evidence" value="ECO:0007669"/>
    <property type="project" value="InterPro"/>
</dbReference>
<name>A0AAV2F339_9ROSI</name>
<evidence type="ECO:0000256" key="6">
    <source>
        <dbReference type="SAM" id="Coils"/>
    </source>
</evidence>
<feature type="domain" description="NB-ARC" evidence="7">
    <location>
        <begin position="149"/>
        <end position="321"/>
    </location>
</feature>
<dbReference type="Pfam" id="PF18052">
    <property type="entry name" value="Rx_N"/>
    <property type="match status" value="1"/>
</dbReference>
<dbReference type="InterPro" id="IPR032675">
    <property type="entry name" value="LRR_dom_sf"/>
</dbReference>
<dbReference type="Pfam" id="PF25019">
    <property type="entry name" value="LRR_R13L1-DRL21"/>
    <property type="match status" value="1"/>
</dbReference>
<evidence type="ECO:0000256" key="3">
    <source>
        <dbReference type="ARBA" id="ARBA00022741"/>
    </source>
</evidence>
<feature type="domain" description="Disease resistance protein winged helix" evidence="9">
    <location>
        <begin position="413"/>
        <end position="487"/>
    </location>
</feature>
<dbReference type="PANTHER" id="PTHR36766:SF38">
    <property type="entry name" value="DISEASE RESISTANCE PROTEIN RGA3"/>
    <property type="match status" value="1"/>
</dbReference>
<dbReference type="InterPro" id="IPR027417">
    <property type="entry name" value="P-loop_NTPase"/>
</dbReference>
<evidence type="ECO:0000259" key="8">
    <source>
        <dbReference type="Pfam" id="PF18052"/>
    </source>
</evidence>
<dbReference type="SUPFAM" id="SSF52058">
    <property type="entry name" value="L domain-like"/>
    <property type="match status" value="1"/>
</dbReference>
<dbReference type="InterPro" id="IPR036388">
    <property type="entry name" value="WH-like_DNA-bd_sf"/>
</dbReference>
<evidence type="ECO:0000259" key="7">
    <source>
        <dbReference type="Pfam" id="PF00931"/>
    </source>
</evidence>
<feature type="domain" description="Disease resistance N-terminal" evidence="8">
    <location>
        <begin position="12"/>
        <end position="92"/>
    </location>
</feature>
<keyword evidence="1" id="KW-0433">Leucine-rich repeat</keyword>
<proteinExistence type="predicted"/>
<evidence type="ECO:0000313" key="11">
    <source>
        <dbReference type="EMBL" id="CAL1392569.1"/>
    </source>
</evidence>
<organism evidence="11 12">
    <name type="scientific">Linum trigynum</name>
    <dbReference type="NCBI Taxonomy" id="586398"/>
    <lineage>
        <taxon>Eukaryota</taxon>
        <taxon>Viridiplantae</taxon>
        <taxon>Streptophyta</taxon>
        <taxon>Embryophyta</taxon>
        <taxon>Tracheophyta</taxon>
        <taxon>Spermatophyta</taxon>
        <taxon>Magnoliopsida</taxon>
        <taxon>eudicotyledons</taxon>
        <taxon>Gunneridae</taxon>
        <taxon>Pentapetalae</taxon>
        <taxon>rosids</taxon>
        <taxon>fabids</taxon>
        <taxon>Malpighiales</taxon>
        <taxon>Linaceae</taxon>
        <taxon>Linum</taxon>
    </lineage>
</organism>
<dbReference type="InterPro" id="IPR058922">
    <property type="entry name" value="WHD_DRP"/>
</dbReference>
<evidence type="ECO:0000256" key="1">
    <source>
        <dbReference type="ARBA" id="ARBA00022614"/>
    </source>
</evidence>
<keyword evidence="2" id="KW-0677">Repeat</keyword>
<dbReference type="Gene3D" id="1.10.10.10">
    <property type="entry name" value="Winged helix-like DNA-binding domain superfamily/Winged helix DNA-binding domain"/>
    <property type="match status" value="1"/>
</dbReference>
<dbReference type="InterPro" id="IPR002182">
    <property type="entry name" value="NB-ARC"/>
</dbReference>